<accession>A0A3M4VJ71</accession>
<dbReference type="AlphaFoldDB" id="A0A3M4VJ71"/>
<reference evidence="1 2" key="1">
    <citation type="submission" date="2018-08" db="EMBL/GenBank/DDBJ databases">
        <title>Recombination of ecologically and evolutionarily significant loci maintains genetic cohesion in the Pseudomonas syringae species complex.</title>
        <authorList>
            <person name="Dillon M."/>
            <person name="Thakur S."/>
            <person name="Almeida R.N.D."/>
            <person name="Weir B.S."/>
            <person name="Guttman D.S."/>
        </authorList>
    </citation>
    <scope>NUCLEOTIDE SEQUENCE [LARGE SCALE GENOMIC DNA]</scope>
    <source>
        <strain evidence="1 2">ICMP 6917</strain>
    </source>
</reference>
<comment type="caution">
    <text evidence="1">The sequence shown here is derived from an EMBL/GenBank/DDBJ whole genome shotgun (WGS) entry which is preliminary data.</text>
</comment>
<organism evidence="1 2">
    <name type="scientific">Pseudomonas cichorii</name>
    <dbReference type="NCBI Taxonomy" id="36746"/>
    <lineage>
        <taxon>Bacteria</taxon>
        <taxon>Pseudomonadati</taxon>
        <taxon>Pseudomonadota</taxon>
        <taxon>Gammaproteobacteria</taxon>
        <taxon>Pseudomonadales</taxon>
        <taxon>Pseudomonadaceae</taxon>
        <taxon>Pseudomonas</taxon>
    </lineage>
</organism>
<protein>
    <submittedName>
        <fullName evidence="1">Uncharacterized protein</fullName>
    </submittedName>
</protein>
<gene>
    <name evidence="1" type="ORF">ALP84_00518</name>
</gene>
<dbReference type="AntiFam" id="ANF00174">
    <property type="entry name" value="Shadow ORF (irp2)"/>
</dbReference>
<name>A0A3M4VJ71_PSECI</name>
<evidence type="ECO:0000313" key="2">
    <source>
        <dbReference type="Proteomes" id="UP000278332"/>
    </source>
</evidence>
<feature type="non-terminal residue" evidence="1">
    <location>
        <position position="313"/>
    </location>
</feature>
<evidence type="ECO:0000313" key="1">
    <source>
        <dbReference type="EMBL" id="RMR51884.1"/>
    </source>
</evidence>
<dbReference type="EMBL" id="RBRY01000153">
    <property type="protein sequence ID" value="RMR51884.1"/>
    <property type="molecule type" value="Genomic_DNA"/>
</dbReference>
<dbReference type="AntiFam" id="ANF00178">
    <property type="entry name" value="Shadow ORF (opposite dhbF)"/>
</dbReference>
<proteinExistence type="predicted"/>
<sequence length="313" mass="35187">MLRHQIRGQLPVQRQHGDFANAGLSQQARLDFTQFDTEAANLHLMVDTSGVLDHAFRSVTGQVAGAIQATAVLRERVRHKAFGRQGCAVVITPRQTGMADMQLTAASQRYRVEVRVQHVPGQIRNRFANRAGGTQGVRLGDRAIGHVNRGFGDAVHIDQLRALVAKALEPGSQAGDVQSFAAKHNSTQCQWRLRFTRHPHQLLERRWRLVQHRDLLLRQQDMEVFRRTTDVAGHDDQATAVQQGAENLPDREVEGVGMEQRPHVLIVKLEPVIGGREQAHQVVMRQQRTFWLASGTRGVDHVGQVIRCRQVDR</sequence>
<dbReference type="Proteomes" id="UP000278332">
    <property type="component" value="Unassembled WGS sequence"/>
</dbReference>